<accession>A0A2A6CVI7</accession>
<feature type="compositionally biased region" description="Basic and acidic residues" evidence="1">
    <location>
        <begin position="1"/>
        <end position="15"/>
    </location>
</feature>
<accession>A0A8R1Z6L4</accession>
<evidence type="ECO:0000313" key="3">
    <source>
        <dbReference type="Proteomes" id="UP000005239"/>
    </source>
</evidence>
<reference evidence="2" key="2">
    <citation type="submission" date="2022-06" db="UniProtKB">
        <authorList>
            <consortium name="EnsemblMetazoa"/>
        </authorList>
    </citation>
    <scope>IDENTIFICATION</scope>
    <source>
        <strain evidence="2">PS312</strain>
    </source>
</reference>
<protein>
    <submittedName>
        <fullName evidence="2">Uncharacterized protein</fullName>
    </submittedName>
</protein>
<proteinExistence type="predicted"/>
<dbReference type="AlphaFoldDB" id="A0A2A6CVI7"/>
<organism evidence="2 3">
    <name type="scientific">Pristionchus pacificus</name>
    <name type="common">Parasitic nematode worm</name>
    <dbReference type="NCBI Taxonomy" id="54126"/>
    <lineage>
        <taxon>Eukaryota</taxon>
        <taxon>Metazoa</taxon>
        <taxon>Ecdysozoa</taxon>
        <taxon>Nematoda</taxon>
        <taxon>Chromadorea</taxon>
        <taxon>Rhabditida</taxon>
        <taxon>Rhabditina</taxon>
        <taxon>Diplogasteromorpha</taxon>
        <taxon>Diplogasteroidea</taxon>
        <taxon>Neodiplogasteridae</taxon>
        <taxon>Pristionchus</taxon>
    </lineage>
</organism>
<dbReference type="Proteomes" id="UP000005239">
    <property type="component" value="Unassembled WGS sequence"/>
</dbReference>
<evidence type="ECO:0000256" key="1">
    <source>
        <dbReference type="SAM" id="MobiDB-lite"/>
    </source>
</evidence>
<dbReference type="EnsemblMetazoa" id="PPA44099.1">
    <property type="protein sequence ID" value="PPA44099.1"/>
    <property type="gene ID" value="WBGene00282468"/>
</dbReference>
<name>A0A2A6CVI7_PRIPA</name>
<reference evidence="3" key="1">
    <citation type="journal article" date="2008" name="Nat. Genet.">
        <title>The Pristionchus pacificus genome provides a unique perspective on nematode lifestyle and parasitism.</title>
        <authorList>
            <person name="Dieterich C."/>
            <person name="Clifton S.W."/>
            <person name="Schuster L.N."/>
            <person name="Chinwalla A."/>
            <person name="Delehaunty K."/>
            <person name="Dinkelacker I."/>
            <person name="Fulton L."/>
            <person name="Fulton R."/>
            <person name="Godfrey J."/>
            <person name="Minx P."/>
            <person name="Mitreva M."/>
            <person name="Roeseler W."/>
            <person name="Tian H."/>
            <person name="Witte H."/>
            <person name="Yang S.P."/>
            <person name="Wilson R.K."/>
            <person name="Sommer R.J."/>
        </authorList>
    </citation>
    <scope>NUCLEOTIDE SEQUENCE [LARGE SCALE GENOMIC DNA]</scope>
    <source>
        <strain evidence="3">PS312</strain>
    </source>
</reference>
<evidence type="ECO:0000313" key="2">
    <source>
        <dbReference type="EnsemblMetazoa" id="PPA44099.1"/>
    </source>
</evidence>
<feature type="region of interest" description="Disordered" evidence="1">
    <location>
        <begin position="1"/>
        <end position="26"/>
    </location>
</feature>
<gene>
    <name evidence="2" type="primary">WBGene00282468</name>
</gene>
<keyword evidence="3" id="KW-1185">Reference proteome</keyword>
<sequence length="82" mass="9179">MEKLLHSTKRNESKLQDPAGTTISSLFSGNMAQPEIIFTTEEKFNSLKYSHSETKFWAKIIEGSEVDNTRTPVSCAASRTLL</sequence>